<organism evidence="9">
    <name type="scientific">Neospora caninum (strain Liverpool)</name>
    <dbReference type="NCBI Taxonomy" id="572307"/>
    <lineage>
        <taxon>Eukaryota</taxon>
        <taxon>Sar</taxon>
        <taxon>Alveolata</taxon>
        <taxon>Apicomplexa</taxon>
        <taxon>Conoidasida</taxon>
        <taxon>Coccidia</taxon>
        <taxon>Eucoccidiorida</taxon>
        <taxon>Eimeriorina</taxon>
        <taxon>Sarcocystidae</taxon>
        <taxon>Neospora</taxon>
    </lineage>
</organism>
<reference evidence="9" key="1">
    <citation type="journal article" date="2015" name="PLoS ONE">
        <title>Comprehensive Evaluation of Toxoplasma gondii VEG and Neospora caninum LIV Genomes with Tachyzoite Stage Transcriptome and Proteome Defines Novel Transcript Features.</title>
        <authorList>
            <person name="Ramaprasad A."/>
            <person name="Mourier T."/>
            <person name="Naeem R."/>
            <person name="Malas T.B."/>
            <person name="Moussa E."/>
            <person name="Panigrahi A."/>
            <person name="Vermont S.J."/>
            <person name="Otto T.D."/>
            <person name="Wastling J."/>
            <person name="Pain A."/>
        </authorList>
    </citation>
    <scope>NUCLEOTIDE SEQUENCE</scope>
    <source>
        <strain evidence="9">Liverpool</strain>
    </source>
</reference>
<keyword evidence="2" id="KW-0507">mRNA processing</keyword>
<feature type="compositionally biased region" description="Basic and acidic residues" evidence="7">
    <location>
        <begin position="295"/>
        <end position="308"/>
    </location>
</feature>
<evidence type="ECO:0000313" key="9">
    <source>
        <dbReference type="EMBL" id="CEL65207.1"/>
    </source>
</evidence>
<sequence>MSRRSPSPRRRRSPSPPRQGSRIFVANLPLDVTENELEDLFYKFGRIEDIELRRDRTNDSTIAFVQFADYKAADEAIEGRDGTRLGFHRIRIERSRQRLRRPGEFGRSDRSGYGREGGGSGPAYGPPRRSEFRVRVYGLPPTASWQDLKDHMRRAGDVGYANIDGGVGVVEYSNGSDMDYALRKLHGSVFRNIFHTAKIRVERDSGDDYHSRRRPSVGRERDSLQGTIRLRSAAARTRSASVGDAEAKATKMTRDTVGGLGARVRARADAARVAKAAIASVKRSEDATTQAAPTKSERGRRTETEFLARRGRRTGKAKTGGDRGASAEAAAETRGAHLCLATRMGRKMRRNMRREKVMGGETVAEGRLPARLPRPAAGARNANAKTRERTIGAEAEAKTKRRRTETDETERKDSKSARRAETETATTGRTRTDAAGASKTEKARGAEGEKTTRDTQSTAETETGTKREWRKRIGERAAETGQARQQAGGRTHDPGETTRRARKTDAERTGSRTNEESRLQMVRQSERKRVSPRDLLLSQMSPPL</sequence>
<dbReference type="InterPro" id="IPR012677">
    <property type="entry name" value="Nucleotide-bd_a/b_plait_sf"/>
</dbReference>
<feature type="compositionally biased region" description="Low complexity" evidence="7">
    <location>
        <begin position="366"/>
        <end position="384"/>
    </location>
</feature>
<feature type="compositionally biased region" description="Basic and acidic residues" evidence="7">
    <location>
        <begin position="439"/>
        <end position="453"/>
    </location>
</feature>
<evidence type="ECO:0000256" key="2">
    <source>
        <dbReference type="ARBA" id="ARBA00022664"/>
    </source>
</evidence>
<dbReference type="InterPro" id="IPR000504">
    <property type="entry name" value="RRM_dom"/>
</dbReference>
<feature type="domain" description="RRM" evidence="8">
    <location>
        <begin position="132"/>
        <end position="206"/>
    </location>
</feature>
<feature type="compositionally biased region" description="Basic and acidic residues" evidence="7">
    <location>
        <begin position="463"/>
        <end position="478"/>
    </location>
</feature>
<feature type="compositionally biased region" description="Basic and acidic residues" evidence="7">
    <location>
        <begin position="98"/>
        <end position="113"/>
    </location>
</feature>
<dbReference type="AlphaFoldDB" id="A0A0F7U9Y3"/>
<dbReference type="InterPro" id="IPR035979">
    <property type="entry name" value="RBD_domain_sf"/>
</dbReference>
<dbReference type="GO" id="GO:0006397">
    <property type="term" value="P:mRNA processing"/>
    <property type="evidence" value="ECO:0007669"/>
    <property type="project" value="UniProtKB-KW"/>
</dbReference>
<dbReference type="Gene3D" id="3.30.70.330">
    <property type="match status" value="2"/>
</dbReference>
<dbReference type="PANTHER" id="PTHR23003:SF62">
    <property type="entry name" value="SERINE_ARGININE (SR)-TYPE SHUTTLING MRNA BINDING PROTEIN NPL3"/>
    <property type="match status" value="1"/>
</dbReference>
<evidence type="ECO:0000256" key="3">
    <source>
        <dbReference type="ARBA" id="ARBA00022737"/>
    </source>
</evidence>
<dbReference type="GO" id="GO:0005634">
    <property type="term" value="C:nucleus"/>
    <property type="evidence" value="ECO:0007669"/>
    <property type="project" value="UniProtKB-SubCell"/>
</dbReference>
<feature type="compositionally biased region" description="Basic and acidic residues" evidence="7">
    <location>
        <begin position="385"/>
        <end position="422"/>
    </location>
</feature>
<name>A0A0F7U9Y3_NEOCL</name>
<evidence type="ECO:0000256" key="5">
    <source>
        <dbReference type="ARBA" id="ARBA00023242"/>
    </source>
</evidence>
<dbReference type="CDD" id="cd12339">
    <property type="entry name" value="RRM2_SRSF1_4_like"/>
    <property type="match status" value="1"/>
</dbReference>
<dbReference type="CDD" id="cd00590">
    <property type="entry name" value="RRM_SF"/>
    <property type="match status" value="1"/>
</dbReference>
<dbReference type="PANTHER" id="PTHR23003">
    <property type="entry name" value="RNA RECOGNITION MOTIF RRM DOMAIN CONTAINING PROTEIN"/>
    <property type="match status" value="1"/>
</dbReference>
<feature type="compositionally biased region" description="Low complexity" evidence="7">
    <location>
        <begin position="423"/>
        <end position="437"/>
    </location>
</feature>
<evidence type="ECO:0000256" key="6">
    <source>
        <dbReference type="PROSITE-ProRule" id="PRU00176"/>
    </source>
</evidence>
<dbReference type="SMART" id="SM00360">
    <property type="entry name" value="RRM"/>
    <property type="match status" value="2"/>
</dbReference>
<protein>
    <submittedName>
        <fullName evidence="9">Splicing factor,arginine/serine-rich 1, related</fullName>
    </submittedName>
</protein>
<feature type="region of interest" description="Disordered" evidence="7">
    <location>
        <begin position="98"/>
        <end position="129"/>
    </location>
</feature>
<feature type="region of interest" description="Disordered" evidence="7">
    <location>
        <begin position="1"/>
        <end position="21"/>
    </location>
</feature>
<evidence type="ECO:0000256" key="4">
    <source>
        <dbReference type="ARBA" id="ARBA00022884"/>
    </source>
</evidence>
<feature type="domain" description="RRM" evidence="8">
    <location>
        <begin position="21"/>
        <end position="97"/>
    </location>
</feature>
<feature type="compositionally biased region" description="Basic and acidic residues" evidence="7">
    <location>
        <begin position="490"/>
        <end position="532"/>
    </location>
</feature>
<comment type="subcellular location">
    <subcellularLocation>
        <location evidence="1">Nucleus</location>
    </subcellularLocation>
</comment>
<proteinExistence type="predicted"/>
<evidence type="ECO:0000256" key="7">
    <source>
        <dbReference type="SAM" id="MobiDB-lite"/>
    </source>
</evidence>
<feature type="compositionally biased region" description="Basic residues" evidence="7">
    <location>
        <begin position="1"/>
        <end position="13"/>
    </location>
</feature>
<dbReference type="GO" id="GO:0003729">
    <property type="term" value="F:mRNA binding"/>
    <property type="evidence" value="ECO:0007669"/>
    <property type="project" value="TreeGrafter"/>
</dbReference>
<dbReference type="EMBL" id="LN714478">
    <property type="protein sequence ID" value="CEL65207.1"/>
    <property type="molecule type" value="Genomic_DNA"/>
</dbReference>
<feature type="region of interest" description="Disordered" evidence="7">
    <location>
        <begin position="203"/>
        <end position="225"/>
    </location>
</feature>
<gene>
    <name evidence="9" type="ORF">BN1204_010630</name>
</gene>
<dbReference type="SUPFAM" id="SSF54928">
    <property type="entry name" value="RNA-binding domain, RBD"/>
    <property type="match status" value="1"/>
</dbReference>
<dbReference type="InterPro" id="IPR050374">
    <property type="entry name" value="RRT5_SRSF_SR"/>
</dbReference>
<dbReference type="PROSITE" id="PS50102">
    <property type="entry name" value="RRM"/>
    <property type="match status" value="2"/>
</dbReference>
<evidence type="ECO:0000259" key="8">
    <source>
        <dbReference type="PROSITE" id="PS50102"/>
    </source>
</evidence>
<feature type="region of interest" description="Disordered" evidence="7">
    <location>
        <begin position="283"/>
        <end position="331"/>
    </location>
</feature>
<keyword evidence="5" id="KW-0539">Nucleus</keyword>
<keyword evidence="4 6" id="KW-0694">RNA-binding</keyword>
<keyword evidence="3" id="KW-0677">Repeat</keyword>
<evidence type="ECO:0000256" key="1">
    <source>
        <dbReference type="ARBA" id="ARBA00004123"/>
    </source>
</evidence>
<accession>A0A0F7U9Y3</accession>
<dbReference type="Pfam" id="PF00076">
    <property type="entry name" value="RRM_1"/>
    <property type="match status" value="2"/>
</dbReference>
<feature type="region of interest" description="Disordered" evidence="7">
    <location>
        <begin position="353"/>
        <end position="544"/>
    </location>
</feature>
<dbReference type="GO" id="GO:0005737">
    <property type="term" value="C:cytoplasm"/>
    <property type="evidence" value="ECO:0007669"/>
    <property type="project" value="TreeGrafter"/>
</dbReference>